<evidence type="ECO:0000313" key="1">
    <source>
        <dbReference type="EMBL" id="KAK9239210.1"/>
    </source>
</evidence>
<organism evidence="1 2">
    <name type="scientific">Lipomyces kononenkoae</name>
    <name type="common">Yeast</name>
    <dbReference type="NCBI Taxonomy" id="34357"/>
    <lineage>
        <taxon>Eukaryota</taxon>
        <taxon>Fungi</taxon>
        <taxon>Dikarya</taxon>
        <taxon>Ascomycota</taxon>
        <taxon>Saccharomycotina</taxon>
        <taxon>Lipomycetes</taxon>
        <taxon>Lipomycetales</taxon>
        <taxon>Lipomycetaceae</taxon>
        <taxon>Lipomyces</taxon>
    </lineage>
</organism>
<sequence>MRAAQLTTTCQAVVRQAHKRRIIIKPVSAALSQVRTASTNARTGANTTSQRRQRTEAQDMESYETRIREAARIRDLANASLSRPPFPRSTTSSSSSSPSSSSSSSWDQTIRETTSSVEVMRDIINQFPTRDAISRVAADRPVEDALAGDDKRQRVTAIADRISQLGIDPKRVSHFVSAAVYHPDQFAQTADAVAIAATKTVGDRFKLIGKNPLEFYKDAHFLSEFVSPMGQIYGREITGLSQKNHRLVVRAVKRARAAGLLSTVHRAITRLPQ</sequence>
<reference evidence="2" key="1">
    <citation type="journal article" date="2024" name="Front. Bioeng. Biotechnol.">
        <title>Genome-scale model development and genomic sequencing of the oleaginous clade Lipomyces.</title>
        <authorList>
            <person name="Czajka J.J."/>
            <person name="Han Y."/>
            <person name="Kim J."/>
            <person name="Mondo S.J."/>
            <person name="Hofstad B.A."/>
            <person name="Robles A."/>
            <person name="Haridas S."/>
            <person name="Riley R."/>
            <person name="LaButti K."/>
            <person name="Pangilinan J."/>
            <person name="Andreopoulos W."/>
            <person name="Lipzen A."/>
            <person name="Yan J."/>
            <person name="Wang M."/>
            <person name="Ng V."/>
            <person name="Grigoriev I.V."/>
            <person name="Spatafora J.W."/>
            <person name="Magnuson J.K."/>
            <person name="Baker S.E."/>
            <person name="Pomraning K.R."/>
        </authorList>
    </citation>
    <scope>NUCLEOTIDE SEQUENCE [LARGE SCALE GENOMIC DNA]</scope>
    <source>
        <strain evidence="2">CBS 7786</strain>
    </source>
</reference>
<dbReference type="EMBL" id="MU971348">
    <property type="protein sequence ID" value="KAK9239210.1"/>
    <property type="molecule type" value="Genomic_DNA"/>
</dbReference>
<keyword evidence="2" id="KW-1185">Reference proteome</keyword>
<dbReference type="Proteomes" id="UP001433508">
    <property type="component" value="Unassembled WGS sequence"/>
</dbReference>
<evidence type="ECO:0000313" key="2">
    <source>
        <dbReference type="Proteomes" id="UP001433508"/>
    </source>
</evidence>
<protein>
    <submittedName>
        <fullName evidence="1">Uncharacterized protein</fullName>
    </submittedName>
</protein>
<proteinExistence type="predicted"/>
<gene>
    <name evidence="1" type="ORF">V1525DRAFT_373162</name>
</gene>
<comment type="caution">
    <text evidence="1">The sequence shown here is derived from an EMBL/GenBank/DDBJ whole genome shotgun (WGS) entry which is preliminary data.</text>
</comment>
<accession>A0ACC3T6M6</accession>
<name>A0ACC3T6M6_LIPKO</name>